<dbReference type="Pfam" id="PF13170">
    <property type="entry name" value="DUF4003"/>
    <property type="match status" value="1"/>
</dbReference>
<proteinExistence type="predicted"/>
<dbReference type="Proteomes" id="UP001152173">
    <property type="component" value="Unassembled WGS sequence"/>
</dbReference>
<reference evidence="1" key="1">
    <citation type="submission" date="2022-05" db="EMBL/GenBank/DDBJ databases">
        <authorList>
            <person name="Colautti A."/>
            <person name="Iacumin L."/>
        </authorList>
    </citation>
    <scope>NUCLEOTIDE SEQUENCE</scope>
    <source>
        <strain evidence="1">SK 55</strain>
    </source>
</reference>
<dbReference type="AlphaFoldDB" id="A0A9X3LIP8"/>
<dbReference type="EMBL" id="JAMKBJ010000009">
    <property type="protein sequence ID" value="MCZ8537754.1"/>
    <property type="molecule type" value="Genomic_DNA"/>
</dbReference>
<organism evidence="1 2">
    <name type="scientific">Paenisporosarcina quisquiliarum</name>
    <dbReference type="NCBI Taxonomy" id="365346"/>
    <lineage>
        <taxon>Bacteria</taxon>
        <taxon>Bacillati</taxon>
        <taxon>Bacillota</taxon>
        <taxon>Bacilli</taxon>
        <taxon>Bacillales</taxon>
        <taxon>Caryophanaceae</taxon>
        <taxon>Paenisporosarcina</taxon>
    </lineage>
</organism>
<keyword evidence="2" id="KW-1185">Reference proteome</keyword>
<accession>A0A9X3LIP8</accession>
<sequence>MKMVQVKEDLLATFEQVKNAVGWTVDKRIALSIASYYVTTGKTFDGKRFLATSDVIKQKSSWTSPLRSHIHYMMAAFLTKEDEDPSVSIDNLRAKKESLKSAGFKTNVYSYLAAILMSDEKSLQDVEATQAKLLYDAMKAHHPFLTQPDDVPYAVMLGRLPGEAKERAATMNRYYTELRPQGFYMGNELQWMSQILTYTSPSYQANIVGQAVHIRDQLKSAGIKIKSMHYVMVGFLAALEIKDEELQHVIETYRQLETMKFFTWYKDMILPIAVQLETKHIIDNEETASVSFATTIEMMMQAQQAAIIASMAATNAAVASSGGGE</sequence>
<protein>
    <submittedName>
        <fullName evidence="1">DUF4003 domain-containing protein</fullName>
    </submittedName>
</protein>
<comment type="caution">
    <text evidence="1">The sequence shown here is derived from an EMBL/GenBank/DDBJ whole genome shotgun (WGS) entry which is preliminary data.</text>
</comment>
<gene>
    <name evidence="1" type="ORF">M9R32_11220</name>
</gene>
<evidence type="ECO:0000313" key="1">
    <source>
        <dbReference type="EMBL" id="MCZ8537754.1"/>
    </source>
</evidence>
<name>A0A9X3LIP8_9BACL</name>
<evidence type="ECO:0000313" key="2">
    <source>
        <dbReference type="Proteomes" id="UP001152173"/>
    </source>
</evidence>
<dbReference type="InterPro" id="IPR025062">
    <property type="entry name" value="DUF4003"/>
</dbReference>
<dbReference type="RefSeq" id="WP_269926823.1">
    <property type="nucleotide sequence ID" value="NZ_JAMKBJ010000009.1"/>
</dbReference>